<dbReference type="GO" id="GO:0004803">
    <property type="term" value="F:transposase activity"/>
    <property type="evidence" value="ECO:0007669"/>
    <property type="project" value="InterPro"/>
</dbReference>
<reference evidence="3 4" key="1">
    <citation type="journal article" date="2015" name="Genome Announc.">
        <title>Expanding the biotechnology potential of lactobacilli through comparative genomics of 213 strains and associated genera.</title>
        <authorList>
            <person name="Sun Z."/>
            <person name="Harris H.M."/>
            <person name="McCann A."/>
            <person name="Guo C."/>
            <person name="Argimon S."/>
            <person name="Zhang W."/>
            <person name="Yang X."/>
            <person name="Jeffery I.B."/>
            <person name="Cooney J.C."/>
            <person name="Kagawa T.F."/>
            <person name="Liu W."/>
            <person name="Song Y."/>
            <person name="Salvetti E."/>
            <person name="Wrobel A."/>
            <person name="Rasinkangas P."/>
            <person name="Parkhill J."/>
            <person name="Rea M.C."/>
            <person name="O'Sullivan O."/>
            <person name="Ritari J."/>
            <person name="Douillard F.P."/>
            <person name="Paul Ross R."/>
            <person name="Yang R."/>
            <person name="Briner A.E."/>
            <person name="Felis G.E."/>
            <person name="de Vos W.M."/>
            <person name="Barrangou R."/>
            <person name="Klaenhammer T.R."/>
            <person name="Caufield P.W."/>
            <person name="Cui Y."/>
            <person name="Zhang H."/>
            <person name="O'Toole P.W."/>
        </authorList>
    </citation>
    <scope>NUCLEOTIDE SEQUENCE [LARGE SCALE GENOMIC DNA]</scope>
    <source>
        <strain evidence="3 4">DSM 14421</strain>
    </source>
</reference>
<dbReference type="InterPro" id="IPR003346">
    <property type="entry name" value="Transposase_20"/>
</dbReference>
<dbReference type="PATRIC" id="fig|1423739.3.peg.1718"/>
<dbReference type="GO" id="GO:0006313">
    <property type="term" value="P:DNA transposition"/>
    <property type="evidence" value="ECO:0007669"/>
    <property type="project" value="InterPro"/>
</dbReference>
<dbReference type="GO" id="GO:0003677">
    <property type="term" value="F:DNA binding"/>
    <property type="evidence" value="ECO:0007669"/>
    <property type="project" value="InterPro"/>
</dbReference>
<dbReference type="EMBL" id="AZEY01000104">
    <property type="protein sequence ID" value="KRL63211.1"/>
    <property type="molecule type" value="Genomic_DNA"/>
</dbReference>
<dbReference type="AlphaFoldDB" id="A0A0R1SD69"/>
<gene>
    <name evidence="3" type="ORF">FC85_GL001639</name>
</gene>
<evidence type="ECO:0000259" key="2">
    <source>
        <dbReference type="Pfam" id="PF02371"/>
    </source>
</evidence>
<dbReference type="PANTHER" id="PTHR33055">
    <property type="entry name" value="TRANSPOSASE FOR INSERTION SEQUENCE ELEMENT IS1111A"/>
    <property type="match status" value="1"/>
</dbReference>
<dbReference type="Proteomes" id="UP000052013">
    <property type="component" value="Unassembled WGS sequence"/>
</dbReference>
<feature type="domain" description="Transposase IS116/IS110/IS902 C-terminal" evidence="2">
    <location>
        <begin position="141"/>
        <end position="227"/>
    </location>
</feature>
<name>A0A0R1SD69_9LACO</name>
<protein>
    <submittedName>
        <fullName evidence="3">Transposase, IS111A IS1328 IS1533 transposase IS116 IS110 IS902</fullName>
    </submittedName>
</protein>
<accession>A0A0R1SD69</accession>
<dbReference type="NCBIfam" id="NF033542">
    <property type="entry name" value="transpos_IS110"/>
    <property type="match status" value="1"/>
</dbReference>
<comment type="caution">
    <text evidence="3">The sequence shown here is derived from an EMBL/GenBank/DDBJ whole genome shotgun (WGS) entry which is preliminary data.</text>
</comment>
<sequence length="269" mass="30364">MIPASFIPSESVRELRDLTRTRKHLVADRNRKKNRVQKILQTAGIKLTTCIADIFGKSGRALLDMLVNGEVLTPATVEKVVFKSLKRKVPLIVEALNGFFNEHHRFMLDQQLKLIDVDEDTIAQYERRIDTYLEMYTAEVELLRSFPGIQKNATAIVLAEVGPDVVTFKDASHLASWAGLCPGNNESAGKRKSRRINHGNAYLKRILCQAAWATIRIKNSRFEKLYRRVKARQGPKKAIVAVAHKLICLIYQALTTRQAYTEAATCSST</sequence>
<proteinExistence type="predicted"/>
<dbReference type="Pfam" id="PF02371">
    <property type="entry name" value="Transposase_20"/>
    <property type="match status" value="1"/>
</dbReference>
<evidence type="ECO:0000313" key="3">
    <source>
        <dbReference type="EMBL" id="KRL63211.1"/>
    </source>
</evidence>
<dbReference type="STRING" id="1423739.FC85_GL001639"/>
<dbReference type="Pfam" id="PF01548">
    <property type="entry name" value="DEDD_Tnp_IS110"/>
    <property type="match status" value="1"/>
</dbReference>
<evidence type="ECO:0000313" key="4">
    <source>
        <dbReference type="Proteomes" id="UP000052013"/>
    </source>
</evidence>
<dbReference type="PANTHER" id="PTHR33055:SF15">
    <property type="entry name" value="TRANSPOSASE-RELATED"/>
    <property type="match status" value="1"/>
</dbReference>
<dbReference type="InterPro" id="IPR002525">
    <property type="entry name" value="Transp_IS110-like_N"/>
</dbReference>
<evidence type="ECO:0000259" key="1">
    <source>
        <dbReference type="Pfam" id="PF01548"/>
    </source>
</evidence>
<organism evidence="3 4">
    <name type="scientific">Lentilactobacillus diolivorans DSM 14421</name>
    <dbReference type="NCBI Taxonomy" id="1423739"/>
    <lineage>
        <taxon>Bacteria</taxon>
        <taxon>Bacillati</taxon>
        <taxon>Bacillota</taxon>
        <taxon>Bacilli</taxon>
        <taxon>Lactobacillales</taxon>
        <taxon>Lactobacillaceae</taxon>
        <taxon>Lentilactobacillus</taxon>
    </lineage>
</organism>
<feature type="domain" description="Transposase IS110-like N-terminal" evidence="1">
    <location>
        <begin position="6"/>
        <end position="42"/>
    </location>
</feature>
<dbReference type="InterPro" id="IPR047650">
    <property type="entry name" value="Transpos_IS110"/>
</dbReference>